<feature type="region of interest" description="Disordered" evidence="1">
    <location>
        <begin position="280"/>
        <end position="307"/>
    </location>
</feature>
<gene>
    <name evidence="2" type="ORF">B1991_11630</name>
</gene>
<feature type="compositionally biased region" description="Low complexity" evidence="1">
    <location>
        <begin position="280"/>
        <end position="297"/>
    </location>
</feature>
<evidence type="ECO:0000256" key="1">
    <source>
        <dbReference type="SAM" id="MobiDB-lite"/>
    </source>
</evidence>
<sequence>MLAGGPQAQQAAAQVADRLHAAGQTMQRQADELARDATAFMPVAPLAVGGAAMGAEIVGHVAHTTADGYAGASQLAGTAARAGSEFVAGQFETARHAVETGAQLTARAATQVVHTQESALARATDHVLDVYGDLSHTVDTTRQIVTRGIEAAEHAAGRLHDVLRHPERALNPEAHNDTPAQHNANVLRHLGDPAHPQHALHATLADTMPSCTSAARLAQATAACHAHGITADNLQRIHIDGKAMSFASSSRPWEMAQADLTQPPPTMQQSLQQMQAVDQQRACQAAPFQPQPAQTNPHEMMQGASVH</sequence>
<reference evidence="2 3" key="1">
    <citation type="submission" date="2017-02" db="EMBL/GenBank/DDBJ databases">
        <title>Whole genome sequencing of Rhodanobacter lindaniclasticus DSM 17932.</title>
        <authorList>
            <person name="Kumar S."/>
            <person name="Patil P."/>
            <person name="Patil P.B."/>
        </authorList>
    </citation>
    <scope>NUCLEOTIDE SEQUENCE [LARGE SCALE GENOMIC DNA]</scope>
    <source>
        <strain evidence="2 3">DSM 17932</strain>
    </source>
</reference>
<name>A0A4S3KEN0_9GAMM</name>
<protein>
    <submittedName>
        <fullName evidence="2">Uncharacterized protein</fullName>
    </submittedName>
</protein>
<dbReference type="Proteomes" id="UP000306317">
    <property type="component" value="Unassembled WGS sequence"/>
</dbReference>
<organism evidence="2 3">
    <name type="scientific">Rhodanobacter lindaniclasticus</name>
    <dbReference type="NCBI Taxonomy" id="75310"/>
    <lineage>
        <taxon>Bacteria</taxon>
        <taxon>Pseudomonadati</taxon>
        <taxon>Pseudomonadota</taxon>
        <taxon>Gammaproteobacteria</taxon>
        <taxon>Lysobacterales</taxon>
        <taxon>Rhodanobacteraceae</taxon>
        <taxon>Rhodanobacter</taxon>
    </lineage>
</organism>
<dbReference type="AlphaFoldDB" id="A0A4S3KEN0"/>
<dbReference type="RefSeq" id="WP_136258844.1">
    <property type="nucleotide sequence ID" value="NZ_MWIO01000030.1"/>
</dbReference>
<evidence type="ECO:0000313" key="3">
    <source>
        <dbReference type="Proteomes" id="UP000306317"/>
    </source>
</evidence>
<keyword evidence="3" id="KW-1185">Reference proteome</keyword>
<proteinExistence type="predicted"/>
<accession>A0A4S3KEN0</accession>
<comment type="caution">
    <text evidence="2">The sequence shown here is derived from an EMBL/GenBank/DDBJ whole genome shotgun (WGS) entry which is preliminary data.</text>
</comment>
<evidence type="ECO:0000313" key="2">
    <source>
        <dbReference type="EMBL" id="THD06967.1"/>
    </source>
</evidence>
<dbReference type="EMBL" id="MWIO01000030">
    <property type="protein sequence ID" value="THD06967.1"/>
    <property type="molecule type" value="Genomic_DNA"/>
</dbReference>